<dbReference type="AlphaFoldDB" id="A0A1D8P7W2"/>
<dbReference type="STRING" id="1850246.LPB138_08185"/>
<feature type="domain" description="Urease accessory protein UreH-like transmembrane" evidence="2">
    <location>
        <begin position="4"/>
        <end position="203"/>
    </location>
</feature>
<dbReference type="Proteomes" id="UP000176050">
    <property type="component" value="Chromosome"/>
</dbReference>
<keyword evidence="1" id="KW-0812">Transmembrane</keyword>
<keyword evidence="4" id="KW-1185">Reference proteome</keyword>
<feature type="transmembrane region" description="Helical" evidence="1">
    <location>
        <begin position="49"/>
        <end position="69"/>
    </location>
</feature>
<dbReference type="OrthoDB" id="594443at2"/>
<evidence type="ECO:0000313" key="3">
    <source>
        <dbReference type="EMBL" id="AOW20654.1"/>
    </source>
</evidence>
<keyword evidence="1" id="KW-0472">Membrane</keyword>
<sequence>MLYTAIILGFLGSFHCVGMCGPIAFVLPVNRDSNSKKILQVSLYHLGRLLSYTIIGLVFGLIGKGLYLAGLQQRISILMGIVMIVLVLIPAKIFNQYNFSKPLYRLIGKVKSNLGKLLKNKSNKSLLLIGVLNGFLPCGMVYMALVGAVATSNFYSGMFYMFLFGLGTIPLMTSAVYFRNIFSISFRNKIQKAIPLFVVLIGTLFILRGLGLGIPYISPSNASLTVNSIPVGCQFDK</sequence>
<organism evidence="3 4">
    <name type="scientific">Urechidicola croceus</name>
    <dbReference type="NCBI Taxonomy" id="1850246"/>
    <lineage>
        <taxon>Bacteria</taxon>
        <taxon>Pseudomonadati</taxon>
        <taxon>Bacteroidota</taxon>
        <taxon>Flavobacteriia</taxon>
        <taxon>Flavobacteriales</taxon>
        <taxon>Flavobacteriaceae</taxon>
        <taxon>Urechidicola</taxon>
    </lineage>
</organism>
<evidence type="ECO:0000313" key="4">
    <source>
        <dbReference type="Proteomes" id="UP000176050"/>
    </source>
</evidence>
<dbReference type="EMBL" id="CP017478">
    <property type="protein sequence ID" value="AOW20654.1"/>
    <property type="molecule type" value="Genomic_DNA"/>
</dbReference>
<dbReference type="RefSeq" id="WP_070236808.1">
    <property type="nucleotide sequence ID" value="NZ_CP017478.1"/>
</dbReference>
<evidence type="ECO:0000259" key="2">
    <source>
        <dbReference type="Pfam" id="PF13386"/>
    </source>
</evidence>
<proteinExistence type="predicted"/>
<gene>
    <name evidence="3" type="ORF">LPB138_08185</name>
</gene>
<evidence type="ECO:0000256" key="1">
    <source>
        <dbReference type="SAM" id="Phobius"/>
    </source>
</evidence>
<dbReference type="Pfam" id="PF13386">
    <property type="entry name" value="DsbD_2"/>
    <property type="match status" value="1"/>
</dbReference>
<feature type="transmembrane region" description="Helical" evidence="1">
    <location>
        <begin position="126"/>
        <end position="145"/>
    </location>
</feature>
<reference evidence="3 4" key="1">
    <citation type="submission" date="2016-10" db="EMBL/GenBank/DDBJ databases">
        <title>Lutibacter sp. LPB0138, isolated from marine gastropod.</title>
        <authorList>
            <person name="Kim E."/>
            <person name="Yi H."/>
        </authorList>
    </citation>
    <scope>NUCLEOTIDE SEQUENCE [LARGE SCALE GENOMIC DNA]</scope>
    <source>
        <strain evidence="3 4">LPB0138</strain>
    </source>
</reference>
<feature type="transmembrane region" description="Helical" evidence="1">
    <location>
        <begin position="194"/>
        <end position="217"/>
    </location>
</feature>
<accession>A0A1D8P7W2</accession>
<dbReference type="PANTHER" id="PTHR42208:SF1">
    <property type="entry name" value="HEAVY METAL TRANSPORTER"/>
    <property type="match status" value="1"/>
</dbReference>
<dbReference type="KEGG" id="lul:LPB138_08185"/>
<protein>
    <recommendedName>
        <fullName evidence="2">Urease accessory protein UreH-like transmembrane domain-containing protein</fullName>
    </recommendedName>
</protein>
<feature type="transmembrane region" description="Helical" evidence="1">
    <location>
        <begin position="157"/>
        <end position="182"/>
    </location>
</feature>
<dbReference type="InterPro" id="IPR039447">
    <property type="entry name" value="UreH-like_TM_dom"/>
</dbReference>
<feature type="transmembrane region" description="Helical" evidence="1">
    <location>
        <begin position="75"/>
        <end position="95"/>
    </location>
</feature>
<feature type="transmembrane region" description="Helical" evidence="1">
    <location>
        <begin position="6"/>
        <end position="29"/>
    </location>
</feature>
<keyword evidence="1" id="KW-1133">Transmembrane helix</keyword>
<name>A0A1D8P7W2_9FLAO</name>
<dbReference type="PANTHER" id="PTHR42208">
    <property type="entry name" value="HEAVY METAL TRANSPORTER-RELATED"/>
    <property type="match status" value="1"/>
</dbReference>